<evidence type="ECO:0000256" key="1">
    <source>
        <dbReference type="SAM" id="MobiDB-lite"/>
    </source>
</evidence>
<organism evidence="3">
    <name type="scientific">Siphoviridae sp. ctKeG8</name>
    <dbReference type="NCBI Taxonomy" id="2825443"/>
    <lineage>
        <taxon>Viruses</taxon>
        <taxon>Duplodnaviria</taxon>
        <taxon>Heunggongvirae</taxon>
        <taxon>Uroviricota</taxon>
        <taxon>Caudoviricetes</taxon>
    </lineage>
</organism>
<evidence type="ECO:0000259" key="2">
    <source>
        <dbReference type="Pfam" id="PF21882"/>
    </source>
</evidence>
<dbReference type="EMBL" id="BK015388">
    <property type="protein sequence ID" value="DAE04467.1"/>
    <property type="molecule type" value="Genomic_DNA"/>
</dbReference>
<accession>A0A8S5PDD6</accession>
<protein>
    <submittedName>
        <fullName evidence="3">Tail fiber protein</fullName>
    </submittedName>
</protein>
<dbReference type="CDD" id="cd19958">
    <property type="entry name" value="pyocin_knob"/>
    <property type="match status" value="1"/>
</dbReference>
<dbReference type="InterPro" id="IPR054075">
    <property type="entry name" value="Gp53-like_C"/>
</dbReference>
<dbReference type="Pfam" id="PF21882">
    <property type="entry name" value="Gp53-like_C"/>
    <property type="match status" value="1"/>
</dbReference>
<name>A0A8S5PDD6_9CAUD</name>
<sequence>MPNYTKTINLEKPLQTEVYDVDKRNANWDKIDKAIKKDRDDADTHAADPNAHANGISGNAASATKDSENNIIAKTYRKKTISDSITNADFNLLTEAGVYQIDAGELKNAPESVYRWGALIVETAGFCITQTYVTHHPEVNGIFVRFWRENSWGNWGRLAYSSNIPTKISSFENDLNYYKSGVLFPFSYDNEINFDHDVENVVFGHRGHKVSGAYVFRNGNGQLAPTMASTHFDAQNNVSEHIVSKNLDHNGYIKYASGLLVQWGANEHGWVTFPIAFNSFRKIITNHQGAAYFNSRAIEYNSLTGFTLSVHNNSGTGQDAQWIAIGV</sequence>
<dbReference type="Gene3D" id="2.60.40.3940">
    <property type="match status" value="1"/>
</dbReference>
<evidence type="ECO:0000313" key="3">
    <source>
        <dbReference type="EMBL" id="DAE04467.1"/>
    </source>
</evidence>
<reference evidence="3" key="1">
    <citation type="journal article" date="2021" name="Proc. Natl. Acad. Sci. U.S.A.">
        <title>A Catalog of Tens of Thousands of Viruses from Human Metagenomes Reveals Hidden Associations with Chronic Diseases.</title>
        <authorList>
            <person name="Tisza M.J."/>
            <person name="Buck C.B."/>
        </authorList>
    </citation>
    <scope>NUCLEOTIDE SEQUENCE</scope>
    <source>
        <strain evidence="3">CtKeG8</strain>
    </source>
</reference>
<feature type="domain" description="Putative tail fiber protein gp53-like C-terminal" evidence="2">
    <location>
        <begin position="254"/>
        <end position="326"/>
    </location>
</feature>
<proteinExistence type="predicted"/>
<feature type="region of interest" description="Disordered" evidence="1">
    <location>
        <begin position="39"/>
        <end position="62"/>
    </location>
</feature>